<evidence type="ECO:0000256" key="4">
    <source>
        <dbReference type="ARBA" id="ARBA00022670"/>
    </source>
</evidence>
<proteinExistence type="inferred from homology"/>
<dbReference type="PANTHER" id="PTHR21646:SF24">
    <property type="entry name" value="UBIQUITIN CARBOXYL-TERMINAL HYDROLASE"/>
    <property type="match status" value="1"/>
</dbReference>
<feature type="compositionally biased region" description="Basic and acidic residues" evidence="8">
    <location>
        <begin position="545"/>
        <end position="558"/>
    </location>
</feature>
<feature type="compositionally biased region" description="Basic and acidic residues" evidence="8">
    <location>
        <begin position="1136"/>
        <end position="1156"/>
    </location>
</feature>
<feature type="compositionally biased region" description="Polar residues" evidence="8">
    <location>
        <begin position="975"/>
        <end position="986"/>
    </location>
</feature>
<feature type="region of interest" description="Disordered" evidence="8">
    <location>
        <begin position="2022"/>
        <end position="2193"/>
    </location>
</feature>
<feature type="compositionally biased region" description="Polar residues" evidence="8">
    <location>
        <begin position="1558"/>
        <end position="1568"/>
    </location>
</feature>
<dbReference type="PANTHER" id="PTHR21646">
    <property type="entry name" value="UBIQUITIN CARBOXYL-TERMINAL HYDROLASE"/>
    <property type="match status" value="1"/>
</dbReference>
<dbReference type="GO" id="GO:0004843">
    <property type="term" value="F:cysteine-type deubiquitinase activity"/>
    <property type="evidence" value="ECO:0007669"/>
    <property type="project" value="UniProtKB-EC"/>
</dbReference>
<feature type="region of interest" description="Disordered" evidence="8">
    <location>
        <begin position="717"/>
        <end position="781"/>
    </location>
</feature>
<gene>
    <name evidence="11" type="ORF">B9Z65_3297</name>
</gene>
<dbReference type="GO" id="GO:0006508">
    <property type="term" value="P:proteolysis"/>
    <property type="evidence" value="ECO:0007669"/>
    <property type="project" value="UniProtKB-KW"/>
</dbReference>
<dbReference type="GO" id="GO:0016579">
    <property type="term" value="P:protein deubiquitination"/>
    <property type="evidence" value="ECO:0007669"/>
    <property type="project" value="InterPro"/>
</dbReference>
<accession>A0A2P7ZY35</accession>
<dbReference type="SUPFAM" id="SSF143791">
    <property type="entry name" value="DUSP-like"/>
    <property type="match status" value="1"/>
</dbReference>
<dbReference type="PROSITE" id="PS00972">
    <property type="entry name" value="USP_1"/>
    <property type="match status" value="1"/>
</dbReference>
<comment type="similarity">
    <text evidence="2">Belongs to the peptidase C19 family.</text>
</comment>
<feature type="region of interest" description="Disordered" evidence="8">
    <location>
        <begin position="412"/>
        <end position="609"/>
    </location>
</feature>
<dbReference type="Gene3D" id="3.90.70.10">
    <property type="entry name" value="Cysteine proteinases"/>
    <property type="match status" value="2"/>
</dbReference>
<keyword evidence="12" id="KW-1185">Reference proteome</keyword>
<dbReference type="Proteomes" id="UP000243723">
    <property type="component" value="Unassembled WGS sequence"/>
</dbReference>
<dbReference type="EMBL" id="NHZQ01000102">
    <property type="protein sequence ID" value="PSK53097.1"/>
    <property type="molecule type" value="Genomic_DNA"/>
</dbReference>
<dbReference type="InterPro" id="IPR050185">
    <property type="entry name" value="Ub_carboxyl-term_hydrolase"/>
</dbReference>
<evidence type="ECO:0000256" key="5">
    <source>
        <dbReference type="ARBA" id="ARBA00022786"/>
    </source>
</evidence>
<dbReference type="Gene3D" id="3.30.2230.10">
    <property type="entry name" value="DUSP-like"/>
    <property type="match status" value="1"/>
</dbReference>
<protein>
    <recommendedName>
        <fullName evidence="3">ubiquitinyl hydrolase 1</fullName>
        <ecNumber evidence="3">3.4.19.12</ecNumber>
    </recommendedName>
</protein>
<evidence type="ECO:0000256" key="3">
    <source>
        <dbReference type="ARBA" id="ARBA00012759"/>
    </source>
</evidence>
<feature type="compositionally biased region" description="Basic and acidic residues" evidence="8">
    <location>
        <begin position="507"/>
        <end position="518"/>
    </location>
</feature>
<evidence type="ECO:0000256" key="7">
    <source>
        <dbReference type="ARBA" id="ARBA00022807"/>
    </source>
</evidence>
<organism evidence="11 12">
    <name type="scientific">Elsinoe australis</name>
    <dbReference type="NCBI Taxonomy" id="40998"/>
    <lineage>
        <taxon>Eukaryota</taxon>
        <taxon>Fungi</taxon>
        <taxon>Dikarya</taxon>
        <taxon>Ascomycota</taxon>
        <taxon>Pezizomycotina</taxon>
        <taxon>Dothideomycetes</taxon>
        <taxon>Dothideomycetidae</taxon>
        <taxon>Myriangiales</taxon>
        <taxon>Elsinoaceae</taxon>
        <taxon>Elsinoe</taxon>
    </lineage>
</organism>
<comment type="catalytic activity">
    <reaction evidence="1">
        <text>Thiol-dependent hydrolysis of ester, thioester, amide, peptide and isopeptide bonds formed by the C-terminal Gly of ubiquitin (a 76-residue protein attached to proteins as an intracellular targeting signal).</text>
        <dbReference type="EC" id="3.4.19.12"/>
    </reaction>
</comment>
<evidence type="ECO:0000256" key="8">
    <source>
        <dbReference type="SAM" id="MobiDB-lite"/>
    </source>
</evidence>
<dbReference type="InterPro" id="IPR028889">
    <property type="entry name" value="USP"/>
</dbReference>
<dbReference type="InterPro" id="IPR018200">
    <property type="entry name" value="USP_CS"/>
</dbReference>
<feature type="compositionally biased region" description="Polar residues" evidence="8">
    <location>
        <begin position="477"/>
        <end position="501"/>
    </location>
</feature>
<evidence type="ECO:0000259" key="10">
    <source>
        <dbReference type="PROSITE" id="PS51283"/>
    </source>
</evidence>
<dbReference type="Pfam" id="PF00443">
    <property type="entry name" value="UCH"/>
    <property type="match status" value="1"/>
</dbReference>
<dbReference type="InterPro" id="IPR035927">
    <property type="entry name" value="DUSP-like_sf"/>
</dbReference>
<evidence type="ECO:0000259" key="9">
    <source>
        <dbReference type="PROSITE" id="PS50235"/>
    </source>
</evidence>
<dbReference type="PROSITE" id="PS00973">
    <property type="entry name" value="USP_2"/>
    <property type="match status" value="1"/>
</dbReference>
<keyword evidence="7" id="KW-0788">Thiol protease</keyword>
<feature type="compositionally biased region" description="Acidic residues" evidence="8">
    <location>
        <begin position="2167"/>
        <end position="2179"/>
    </location>
</feature>
<evidence type="ECO:0000313" key="12">
    <source>
        <dbReference type="Proteomes" id="UP000243723"/>
    </source>
</evidence>
<feature type="domain" description="USP" evidence="9">
    <location>
        <begin position="1180"/>
        <end position="2003"/>
    </location>
</feature>
<keyword evidence="5" id="KW-0833">Ubl conjugation pathway</keyword>
<feature type="region of interest" description="Disordered" evidence="8">
    <location>
        <begin position="1132"/>
        <end position="1178"/>
    </location>
</feature>
<feature type="region of interest" description="Disordered" evidence="8">
    <location>
        <begin position="1026"/>
        <end position="1067"/>
    </location>
</feature>
<feature type="compositionally biased region" description="Polar residues" evidence="8">
    <location>
        <begin position="1027"/>
        <end position="1043"/>
    </location>
</feature>
<dbReference type="Pfam" id="PF06337">
    <property type="entry name" value="DUSP"/>
    <property type="match status" value="1"/>
</dbReference>
<sequence length="2193" mass="238584">MDPQSVVFQPQNDLWRIQNELQRIQAVQSEHSDRILRIERKQDDDARMKSVWGGASPFPGILSSTPQQTPLHHPPSDAFKNFDDESTNLIGTLHLDPEEEPRRMGATSRANSVRFDESANQGWNHTSRSSMDLMRSGGGIPMSERTSSHKSDGRASSVHSLRSAASGRANSLNLDTGFSFGDSNRSPVDTPGLAPGLFLLGSVPAIIRCWINTTFRHDALKYAAVCTGSHKSFLDRRLVDKLGFTSRINITTAGVQTLVLPVYLPEAVPHPTSTRSGSPAPQLPTLTVTFTVVPSPMTESNEDKGIQIILGSDTLRVHNADILFSSNNLSLFDDDRNKISIPLVRPEDERTFNVLQTTSTHVPTDTAPSKLEEIEITGPKINGLGQSNQSSAESVPSLAAGVPIGSQRRTLSAAAQAAPVPVGAGAGATDSSDDEDRLPTGRSIRFAQLPQEVETAGSETTPQTKDDFTKSGAPARTASSPAIWSNWRQRTNEPTQTSTMDYASASKAKEPTPRKESGIRVLRPMKSASRTFSATSTSSGTTSDSKSRFFDEGKRRSTMDSMSGEQRGESAQPTDMVDKVGQPQNGSASGGQARVNPAAGTTASQFKKRKTIARELQQDSLSRSELPPNVQLFAPEVNHPDRQPSPSPGSSSPFPVTNTSRGTSPSLSLGQSGILPPTDLSSSASRFLEGIDQAADSPSDAYAELTLASSGYEENMSGSYNGDASDVNASDVKGNSQGRFGEKSLGRRSASPAKRSAAAMEGHEEVSAGPQDNVKSPTDTNMVDAETTSKEAQQSAGSIGQDDDLTVIDERVQKIFGLTQTEITVEEAGYLVAYKWLARVLSRSTEMRSSQEWDVDATEGPIGAIDNASIVPIHGFEGPHLKFDKTDKEFIPLKPQLQRGVDFEVFPQAAWDLIVEWYGLHDGQLPVIRYAKDTAPEGSNQKNIQYENYPPVFTIRKMLSSADKSTKPPSPPGTNNPSQANTVQTTPERESQAVKLVASRQDRFQTFLARSKRAAGIPMEHKVRPWRQTNTPQVAVDPSTTNRPGMPTPAASRTNSPGPEEATQSISTSLPSLVLARADFDKLPEGSSVEQIDCEDNTANLKYNGKMTLDTLGLIEDQTLILEEQVRGPAGGEFISDAKRKQQKAEEAKAAARDSDASTAGSGPVTRGRTRKSGRSRGTIGLQNLGNTCYMNSALQCISRIEELAWYFLTAQWKKEINADNPLGYHGNMARSFADFLSGLYKEGAQGCFTPRQFKNALAAAQPMFSGYGQQDSQEFLSFLVDALHEDLNRIQKKPYLENPDSDDNRVHDPEYIKELGEKYRENHRARNDSIAMDLFSGFYRNTMVCPACDKISVTFDPFSLLTVQLPIESTWQHKVFYIPNKGRPIMHLLDLDKSASIRTFKQRFAEKVGTKAENLFVGEFFSNRLYKVWKDGEPVSEIAQNDVIAVFEFEHAPTNISKGKAYRPMLSPREDDIPDMDSPLAEHMAVTVINRTRSRLNSFSPTYHPMVVMVTREEAKDFDAIMKKILGQVAKYTSRDILSDDAAQLPTAKSNSRRSSDSGLISGTESPEQVDAKLSDRSVPSEDEYVNVSMRDGSSPINADEDLPAALRSGTSIPTSLRSLFEVGYFPSPGGDFNCTGNSSSVDAAPMKGRVHSGLSRRSSVASLNSVRTGSTEHSTTSAQSRASSPGQDENEQSPSTNGITSHHFAGDVQSDDDGLNFTQPSDMVENQFKAANRSKFDKRKGRGAKKKQMTYSKKNNARHSKGVRAKPDFHSTSSPRSPKENADDDPYFIKLGEGIVLDWTDEGWDALFGGTPRSSDDDRGHQLIDERVLEAAEDPELEAKLEKRRRRKKEGVSLDDCFAETAKTETLSEENAWYCNRCKELRRADKTLMIWTAPDILVVHLKRFSGERFRRDKVDVLVDFPLEGLDLSNRVGLKEDGRDYIYDLFAVDNHYGGLGGGHYTAYAKNFFDGKWYDFNDSFVSQQSSPSSVITPAAYLLFYRRRSPQPLGPSYLRDLVTSARAASDAASDDDDETAGEGRLGDSSLLRGSSSASGVKAGAGGRTPGGSSGGETGKKTASRLLLPGAGGAVGREATSRIEDEDEGIGTETDSRERQTGFGEQGGGWSFSGIDGAMDGVEGQAEAGLSGESTLNGSGNGSDGDSTRPELGDDEAYFGDEVVESTERAGSRSPSQEV</sequence>
<feature type="compositionally biased region" description="Basic residues" evidence="8">
    <location>
        <begin position="1738"/>
        <end position="1750"/>
    </location>
</feature>
<dbReference type="SMART" id="SM00695">
    <property type="entry name" value="DUSP"/>
    <property type="match status" value="1"/>
</dbReference>
<feature type="compositionally biased region" description="Polar residues" evidence="8">
    <location>
        <begin position="1657"/>
        <end position="1702"/>
    </location>
</feature>
<dbReference type="InterPro" id="IPR038765">
    <property type="entry name" value="Papain-like_cys_pep_sf"/>
</dbReference>
<feature type="region of interest" description="Disordered" evidence="8">
    <location>
        <begin position="136"/>
        <end position="162"/>
    </location>
</feature>
<feature type="compositionally biased region" description="Basic and acidic residues" evidence="8">
    <location>
        <begin position="1571"/>
        <end position="1581"/>
    </location>
</feature>
<feature type="region of interest" description="Disordered" evidence="8">
    <location>
        <begin position="1645"/>
        <end position="1787"/>
    </location>
</feature>
<feature type="compositionally biased region" description="Polar residues" evidence="8">
    <location>
        <begin position="656"/>
        <end position="671"/>
    </location>
</feature>
<name>A0A2P7ZY35_9PEZI</name>
<keyword evidence="4" id="KW-0645">Protease</keyword>
<comment type="caution">
    <text evidence="11">The sequence shown here is derived from an EMBL/GenBank/DDBJ whole genome shotgun (WGS) entry which is preliminary data.</text>
</comment>
<dbReference type="PROSITE" id="PS51283">
    <property type="entry name" value="DUSP"/>
    <property type="match status" value="1"/>
</dbReference>
<reference evidence="11 12" key="1">
    <citation type="submission" date="2017-05" db="EMBL/GenBank/DDBJ databases">
        <title>Draft genome sequence of Elsinoe australis.</title>
        <authorList>
            <person name="Cheng Q."/>
        </authorList>
    </citation>
    <scope>NUCLEOTIDE SEQUENCE [LARGE SCALE GENOMIC DNA]</scope>
    <source>
        <strain evidence="11 12">NL1</strain>
    </source>
</reference>
<keyword evidence="6" id="KW-0378">Hydrolase</keyword>
<dbReference type="PROSITE" id="PS50235">
    <property type="entry name" value="USP_3"/>
    <property type="match status" value="1"/>
</dbReference>
<evidence type="ECO:0000256" key="1">
    <source>
        <dbReference type="ARBA" id="ARBA00000707"/>
    </source>
</evidence>
<feature type="compositionally biased region" description="Basic residues" evidence="8">
    <location>
        <begin position="1757"/>
        <end position="1766"/>
    </location>
</feature>
<evidence type="ECO:0000313" key="11">
    <source>
        <dbReference type="EMBL" id="PSK53097.1"/>
    </source>
</evidence>
<feature type="compositionally biased region" description="Polar residues" evidence="8">
    <location>
        <begin position="1051"/>
        <end position="1067"/>
    </location>
</feature>
<feature type="compositionally biased region" description="Low complexity" evidence="8">
    <location>
        <begin position="747"/>
        <end position="759"/>
    </location>
</feature>
<feature type="region of interest" description="Disordered" evidence="8">
    <location>
        <begin position="634"/>
        <end position="681"/>
    </location>
</feature>
<dbReference type="STRING" id="40998.A0A2P7ZY35"/>
<dbReference type="SUPFAM" id="SSF54001">
    <property type="entry name" value="Cysteine proteinases"/>
    <property type="match status" value="1"/>
</dbReference>
<feature type="region of interest" description="Disordered" evidence="8">
    <location>
        <begin position="1545"/>
        <end position="1584"/>
    </location>
</feature>
<dbReference type="EC" id="3.4.19.12" evidence="3"/>
<feature type="compositionally biased region" description="Gly residues" evidence="8">
    <location>
        <begin position="2057"/>
        <end position="2071"/>
    </location>
</feature>
<feature type="compositionally biased region" description="Low complexity" evidence="8">
    <location>
        <begin position="526"/>
        <end position="544"/>
    </location>
</feature>
<evidence type="ECO:0000256" key="2">
    <source>
        <dbReference type="ARBA" id="ARBA00009085"/>
    </source>
</evidence>
<dbReference type="InterPro" id="IPR006615">
    <property type="entry name" value="Pept_C19_DUSP"/>
</dbReference>
<feature type="compositionally biased region" description="Low complexity" evidence="8">
    <location>
        <begin position="413"/>
        <end position="423"/>
    </location>
</feature>
<feature type="compositionally biased region" description="Low complexity" evidence="8">
    <location>
        <begin position="2041"/>
        <end position="2056"/>
    </location>
</feature>
<feature type="compositionally biased region" description="Polar residues" evidence="8">
    <location>
        <begin position="559"/>
        <end position="573"/>
    </location>
</feature>
<evidence type="ECO:0000256" key="6">
    <source>
        <dbReference type="ARBA" id="ARBA00022801"/>
    </source>
</evidence>
<feature type="domain" description="DUSP" evidence="10">
    <location>
        <begin position="806"/>
        <end position="932"/>
    </location>
</feature>
<dbReference type="OrthoDB" id="952271at2759"/>
<feature type="region of interest" description="Disordered" evidence="8">
    <location>
        <begin position="961"/>
        <end position="996"/>
    </location>
</feature>
<dbReference type="InterPro" id="IPR001394">
    <property type="entry name" value="Peptidase_C19_UCH"/>
</dbReference>
<dbReference type="InterPro" id="IPR021109">
    <property type="entry name" value="Peptidase_aspartic_dom_sf"/>
</dbReference>
<dbReference type="Gene3D" id="2.40.70.10">
    <property type="entry name" value="Acid Proteases"/>
    <property type="match status" value="1"/>
</dbReference>